<dbReference type="GO" id="GO:0004190">
    <property type="term" value="F:aspartic-type endopeptidase activity"/>
    <property type="evidence" value="ECO:0007669"/>
    <property type="project" value="InterPro"/>
</dbReference>
<name>A0A5B9DWC3_9HYPH</name>
<feature type="transmembrane region" description="Helical" evidence="6">
    <location>
        <begin position="14"/>
        <end position="33"/>
    </location>
</feature>
<feature type="transmembrane region" description="Helical" evidence="6">
    <location>
        <begin position="75"/>
        <end position="104"/>
    </location>
</feature>
<accession>A0A5B9DWC3</accession>
<evidence type="ECO:0000256" key="6">
    <source>
        <dbReference type="SAM" id="Phobius"/>
    </source>
</evidence>
<evidence type="ECO:0000256" key="3">
    <source>
        <dbReference type="ARBA" id="ARBA00022692"/>
    </source>
</evidence>
<dbReference type="InterPro" id="IPR052218">
    <property type="entry name" value="Preflagellin_Peptidase"/>
</dbReference>
<dbReference type="AlphaFoldDB" id="A0A5B9DWC3"/>
<sequence>MAAAASSDLITMKISNKLVIVVTAAFFALAIFVQMPLQQLALHVTCAVAVLVVAFALFAMGWVGGGDAKLAAATALWLGFTVTLPYLVYAALLGGALTLLLLAVRRHPLPKSLSKVKWIDRLHDKRSGVPYGIALAAAGLLVYSDTALFQQLTGQLA</sequence>
<evidence type="ECO:0000256" key="5">
    <source>
        <dbReference type="ARBA" id="ARBA00023136"/>
    </source>
</evidence>
<dbReference type="Proteomes" id="UP000321062">
    <property type="component" value="Chromosome"/>
</dbReference>
<keyword evidence="9" id="KW-1185">Reference proteome</keyword>
<evidence type="ECO:0000256" key="4">
    <source>
        <dbReference type="ARBA" id="ARBA00022989"/>
    </source>
</evidence>
<dbReference type="EMBL" id="CP041690">
    <property type="protein sequence ID" value="QEE22638.1"/>
    <property type="molecule type" value="Genomic_DNA"/>
</dbReference>
<dbReference type="OrthoDB" id="5329005at2"/>
<keyword evidence="3 6" id="KW-0812">Transmembrane</keyword>
<feature type="domain" description="Prepilin type IV endopeptidase peptidase" evidence="7">
    <location>
        <begin position="2"/>
        <end position="99"/>
    </location>
</feature>
<comment type="subcellular location">
    <subcellularLocation>
        <location evidence="1">Cell membrane</location>
        <topology evidence="1">Multi-pass membrane protein</topology>
    </subcellularLocation>
</comment>
<dbReference type="InterPro" id="IPR000045">
    <property type="entry name" value="Prepilin_IV_endopep_pep"/>
</dbReference>
<feature type="transmembrane region" description="Helical" evidence="6">
    <location>
        <begin position="40"/>
        <end position="63"/>
    </location>
</feature>
<evidence type="ECO:0000256" key="2">
    <source>
        <dbReference type="ARBA" id="ARBA00022475"/>
    </source>
</evidence>
<keyword evidence="4 6" id="KW-1133">Transmembrane helix</keyword>
<dbReference type="PANTHER" id="PTHR36506:SF1">
    <property type="entry name" value="PREFLAGELLIN PEPTIDASE"/>
    <property type="match status" value="1"/>
</dbReference>
<keyword evidence="2" id="KW-1003">Cell membrane</keyword>
<dbReference type="PANTHER" id="PTHR36506">
    <property type="entry name" value="PREFLAGELLIN PEPTIDASE"/>
    <property type="match status" value="1"/>
</dbReference>
<keyword evidence="5 6" id="KW-0472">Membrane</keyword>
<proteinExistence type="predicted"/>
<evidence type="ECO:0000259" key="7">
    <source>
        <dbReference type="Pfam" id="PF01478"/>
    </source>
</evidence>
<dbReference type="Gene3D" id="1.20.120.1220">
    <property type="match status" value="1"/>
</dbReference>
<evidence type="ECO:0000313" key="9">
    <source>
        <dbReference type="Proteomes" id="UP000321062"/>
    </source>
</evidence>
<dbReference type="KEGG" id="yti:FNA67_00510"/>
<gene>
    <name evidence="8" type="ORF">FNA67_00510</name>
</gene>
<dbReference type="Pfam" id="PF01478">
    <property type="entry name" value="Peptidase_A24"/>
    <property type="match status" value="1"/>
</dbReference>
<evidence type="ECO:0000256" key="1">
    <source>
        <dbReference type="ARBA" id="ARBA00004651"/>
    </source>
</evidence>
<dbReference type="GO" id="GO:0005886">
    <property type="term" value="C:plasma membrane"/>
    <property type="evidence" value="ECO:0007669"/>
    <property type="project" value="UniProtKB-SubCell"/>
</dbReference>
<evidence type="ECO:0000313" key="8">
    <source>
        <dbReference type="EMBL" id="QEE22638.1"/>
    </source>
</evidence>
<organism evidence="8 9">
    <name type="scientific">Paradevosia tibetensis</name>
    <dbReference type="NCBI Taxonomy" id="1447062"/>
    <lineage>
        <taxon>Bacteria</taxon>
        <taxon>Pseudomonadati</taxon>
        <taxon>Pseudomonadota</taxon>
        <taxon>Alphaproteobacteria</taxon>
        <taxon>Hyphomicrobiales</taxon>
        <taxon>Devosiaceae</taxon>
        <taxon>Paradevosia</taxon>
    </lineage>
</organism>
<protein>
    <submittedName>
        <fullName evidence="8">Peptidase</fullName>
    </submittedName>
</protein>
<reference evidence="8 9" key="1">
    <citation type="journal article" date="2015" name="Int. J. Syst. Evol. Microbiol.">
        <title>Youhaiella tibetensis gen. nov., sp. nov., isolated from subsurface sediment.</title>
        <authorList>
            <person name="Wang Y.X."/>
            <person name="Huang F.Q."/>
            <person name="Nogi Y."/>
            <person name="Pang S.J."/>
            <person name="Wang P.K."/>
            <person name="Lv J."/>
        </authorList>
    </citation>
    <scope>NUCLEOTIDE SEQUENCE [LARGE SCALE GENOMIC DNA]</scope>
    <source>
        <strain evidence="9">fig4</strain>
    </source>
</reference>